<reference evidence="2 3" key="1">
    <citation type="submission" date="2021-06" db="EMBL/GenBank/DDBJ databases">
        <authorList>
            <person name="Palmer J.M."/>
        </authorList>
    </citation>
    <scope>NUCLEOTIDE SEQUENCE [LARGE SCALE GENOMIC DNA]</scope>
    <source>
        <strain evidence="2 3">AS_MEX2019</strain>
        <tissue evidence="2">Muscle</tissue>
    </source>
</reference>
<keyword evidence="1" id="KW-0812">Transmembrane</keyword>
<accession>A0ABV0XC87</accession>
<keyword evidence="3" id="KW-1185">Reference proteome</keyword>
<organism evidence="2 3">
    <name type="scientific">Ameca splendens</name>
    <dbReference type="NCBI Taxonomy" id="208324"/>
    <lineage>
        <taxon>Eukaryota</taxon>
        <taxon>Metazoa</taxon>
        <taxon>Chordata</taxon>
        <taxon>Craniata</taxon>
        <taxon>Vertebrata</taxon>
        <taxon>Euteleostomi</taxon>
        <taxon>Actinopterygii</taxon>
        <taxon>Neopterygii</taxon>
        <taxon>Teleostei</taxon>
        <taxon>Neoteleostei</taxon>
        <taxon>Acanthomorphata</taxon>
        <taxon>Ovalentaria</taxon>
        <taxon>Atherinomorphae</taxon>
        <taxon>Cyprinodontiformes</taxon>
        <taxon>Goodeidae</taxon>
        <taxon>Ameca</taxon>
    </lineage>
</organism>
<dbReference type="EMBL" id="JAHRIP010000264">
    <property type="protein sequence ID" value="MEQ2279059.1"/>
    <property type="molecule type" value="Genomic_DNA"/>
</dbReference>
<protein>
    <submittedName>
        <fullName evidence="2">Uncharacterized protein</fullName>
    </submittedName>
</protein>
<dbReference type="Proteomes" id="UP001469553">
    <property type="component" value="Unassembled WGS sequence"/>
</dbReference>
<proteinExistence type="predicted"/>
<keyword evidence="1" id="KW-0472">Membrane</keyword>
<gene>
    <name evidence="2" type="ORF">AMECASPLE_005676</name>
</gene>
<evidence type="ECO:0000313" key="2">
    <source>
        <dbReference type="EMBL" id="MEQ2279059.1"/>
    </source>
</evidence>
<feature type="transmembrane region" description="Helical" evidence="1">
    <location>
        <begin position="12"/>
        <end position="30"/>
    </location>
</feature>
<evidence type="ECO:0000313" key="3">
    <source>
        <dbReference type="Proteomes" id="UP001469553"/>
    </source>
</evidence>
<sequence>MHKISQEKDFRAGFMCIAFPVCDVCSTVFWQSNRKMHTQLSRDLTFLTALCQFPEKIYETNRSRCTPSPAVIIITWSFISLTGWGQLGFTPTHLASSTCPH</sequence>
<name>A0ABV0XC87_9TELE</name>
<keyword evidence="1" id="KW-1133">Transmembrane helix</keyword>
<comment type="caution">
    <text evidence="2">The sequence shown here is derived from an EMBL/GenBank/DDBJ whole genome shotgun (WGS) entry which is preliminary data.</text>
</comment>
<evidence type="ECO:0000256" key="1">
    <source>
        <dbReference type="SAM" id="Phobius"/>
    </source>
</evidence>